<evidence type="ECO:0000313" key="3">
    <source>
        <dbReference type="Proteomes" id="UP000092659"/>
    </source>
</evidence>
<dbReference type="KEGG" id="sgs:AVL59_05865"/>
<proteinExistence type="predicted"/>
<evidence type="ECO:0000313" key="2">
    <source>
        <dbReference type="EMBL" id="ANP49173.1"/>
    </source>
</evidence>
<feature type="region of interest" description="Disordered" evidence="1">
    <location>
        <begin position="72"/>
        <end position="100"/>
    </location>
</feature>
<organism evidence="2 3">
    <name type="scientific">Streptomyces griseochromogenes</name>
    <dbReference type="NCBI Taxonomy" id="68214"/>
    <lineage>
        <taxon>Bacteria</taxon>
        <taxon>Bacillati</taxon>
        <taxon>Actinomycetota</taxon>
        <taxon>Actinomycetes</taxon>
        <taxon>Kitasatosporales</taxon>
        <taxon>Streptomycetaceae</taxon>
        <taxon>Streptomyces</taxon>
    </lineage>
</organism>
<gene>
    <name evidence="2" type="ORF">AVL59_05865</name>
</gene>
<name>A0A1B1ARH3_9ACTN</name>
<dbReference type="Proteomes" id="UP000092659">
    <property type="component" value="Chromosome"/>
</dbReference>
<dbReference type="AlphaFoldDB" id="A0A1B1ARH3"/>
<reference evidence="2 3" key="1">
    <citation type="submission" date="2016-06" db="EMBL/GenBank/DDBJ databases">
        <title>Complete genome sequence of Streptomyces griseochromogenes ATCC 14511, the Blasticidin S producer.</title>
        <authorList>
            <person name="Wu L."/>
        </authorList>
    </citation>
    <scope>NUCLEOTIDE SEQUENCE [LARGE SCALE GENOMIC DNA]</scope>
    <source>
        <strain evidence="2 3">ATCC 14511</strain>
    </source>
</reference>
<accession>A0A1B1ARH3</accession>
<sequence length="100" mass="10451">MQVEASFPSGGQALEMVHEREGLLHDVAELAQSLDVGGALAGDHRQDPALAHFTAVGVAVVSLVAEHGVGSVPGTMIRHPMNSAGRPSMSPTESYRRATH</sequence>
<protein>
    <submittedName>
        <fullName evidence="2">Uncharacterized protein</fullName>
    </submittedName>
</protein>
<evidence type="ECO:0000256" key="1">
    <source>
        <dbReference type="SAM" id="MobiDB-lite"/>
    </source>
</evidence>
<dbReference type="STRING" id="68214.AVL59_05865"/>
<dbReference type="EMBL" id="CP016279">
    <property type="protein sequence ID" value="ANP49173.1"/>
    <property type="molecule type" value="Genomic_DNA"/>
</dbReference>